<dbReference type="OrthoDB" id="5147392at2759"/>
<dbReference type="Proteomes" id="UP001152087">
    <property type="component" value="Unassembled WGS sequence"/>
</dbReference>
<protein>
    <submittedName>
        <fullName evidence="1">Uncharacterized protein</fullName>
    </submittedName>
</protein>
<keyword evidence="2" id="KW-1185">Reference proteome</keyword>
<reference evidence="1" key="1">
    <citation type="submission" date="2022-09" db="EMBL/GenBank/DDBJ databases">
        <title>Fusarium specimens isolated from Avocado Roots.</title>
        <authorList>
            <person name="Stajich J."/>
            <person name="Roper C."/>
            <person name="Heimlech-Rivalta G."/>
        </authorList>
    </citation>
    <scope>NUCLEOTIDE SEQUENCE</scope>
    <source>
        <strain evidence="1">A02</strain>
    </source>
</reference>
<sequence length="82" mass="8902">MLREAARKGAAECIELLQDMVGENNDTSEAGPPLDNTWQALDLDDIGDFDFLGGWDWDDAAVARGFYLDFNFTATGLGNISG</sequence>
<proteinExistence type="predicted"/>
<organism evidence="1 2">
    <name type="scientific">Fusarium falciforme</name>
    <dbReference type="NCBI Taxonomy" id="195108"/>
    <lineage>
        <taxon>Eukaryota</taxon>
        <taxon>Fungi</taxon>
        <taxon>Dikarya</taxon>
        <taxon>Ascomycota</taxon>
        <taxon>Pezizomycotina</taxon>
        <taxon>Sordariomycetes</taxon>
        <taxon>Hypocreomycetidae</taxon>
        <taxon>Hypocreales</taxon>
        <taxon>Nectriaceae</taxon>
        <taxon>Fusarium</taxon>
        <taxon>Fusarium solani species complex</taxon>
    </lineage>
</organism>
<name>A0A9W8UTG7_9HYPO</name>
<evidence type="ECO:0000313" key="1">
    <source>
        <dbReference type="EMBL" id="KAJ4177347.1"/>
    </source>
</evidence>
<gene>
    <name evidence="1" type="ORF">NW755_013898</name>
</gene>
<dbReference type="AlphaFoldDB" id="A0A9W8UTG7"/>
<comment type="caution">
    <text evidence="1">The sequence shown here is derived from an EMBL/GenBank/DDBJ whole genome shotgun (WGS) entry which is preliminary data.</text>
</comment>
<evidence type="ECO:0000313" key="2">
    <source>
        <dbReference type="Proteomes" id="UP001152087"/>
    </source>
</evidence>
<dbReference type="EMBL" id="JAOQAV010000111">
    <property type="protein sequence ID" value="KAJ4177347.1"/>
    <property type="molecule type" value="Genomic_DNA"/>
</dbReference>
<accession>A0A9W8UTG7</accession>